<dbReference type="Proteomes" id="UP000199373">
    <property type="component" value="Unassembled WGS sequence"/>
</dbReference>
<gene>
    <name evidence="5" type="ORF">SAMN04487850_0619</name>
</gene>
<dbReference type="Gene3D" id="3.90.550.10">
    <property type="entry name" value="Spore Coat Polysaccharide Biosynthesis Protein SpsA, Chain A"/>
    <property type="match status" value="1"/>
</dbReference>
<evidence type="ECO:0000256" key="2">
    <source>
        <dbReference type="ARBA" id="ARBA00022676"/>
    </source>
</evidence>
<dbReference type="EMBL" id="FOIQ01000001">
    <property type="protein sequence ID" value="SEV87078.1"/>
    <property type="molecule type" value="Genomic_DNA"/>
</dbReference>
<dbReference type="GO" id="GO:0016757">
    <property type="term" value="F:glycosyltransferase activity"/>
    <property type="evidence" value="ECO:0007669"/>
    <property type="project" value="UniProtKB-KW"/>
</dbReference>
<sequence length="389" mass="44421">MWTILHIIDIALWLLILGSVAYVVFFTFISLFYDKEDQLAIHAASLSGRMNRFLILFPAYQEDAVITNAVETFLEQEYPQDHYTVAVISDHMQPETNEALGKLPITLLTPTFEKSSKAKAMQYAINEVKGDFDHVVILDADNIVRPDFLSKLNVLCTIYDAVQCHRCAKNADNDVAVLDGASEEINNTIFRKAHNRLGLSSALIGSGMCFSYDLFKQNVFQLSTAGEDREMEALLLQQDVYIKYAPEIHVYDEKVNSQDTFQRQRMRWMTAQVQSLLSNLPKLPRAIFHGNINFIDKTIQQALIPRSILIVLLTVISILVTLLVPVWCEKWWLLLGLLVLSLFIALPCQLRLRTITKVFTIPGLVFRMLTNILHMDRKSTDFIHTEHNS</sequence>
<evidence type="ECO:0000313" key="5">
    <source>
        <dbReference type="EMBL" id="SEV87078.1"/>
    </source>
</evidence>
<dbReference type="AlphaFoldDB" id="A0A1I0MG36"/>
<protein>
    <submittedName>
        <fullName evidence="5">Glycosyltransferase, catalytic subunit of cellulose synthase and poly-beta-1,6-N-acetylglucosamine synthase</fullName>
    </submittedName>
</protein>
<reference evidence="5 6" key="1">
    <citation type="submission" date="2016-10" db="EMBL/GenBank/DDBJ databases">
        <authorList>
            <person name="de Groot N.N."/>
        </authorList>
    </citation>
    <scope>NUCLEOTIDE SEQUENCE [LARGE SCALE GENOMIC DNA]</scope>
    <source>
        <strain evidence="5 6">TC2-24</strain>
    </source>
</reference>
<dbReference type="InterPro" id="IPR029044">
    <property type="entry name" value="Nucleotide-diphossugar_trans"/>
</dbReference>
<dbReference type="PANTHER" id="PTHR43630">
    <property type="entry name" value="POLY-BETA-1,6-N-ACETYL-D-GLUCOSAMINE SYNTHASE"/>
    <property type="match status" value="1"/>
</dbReference>
<dbReference type="Pfam" id="PF13641">
    <property type="entry name" value="Glyco_tranf_2_3"/>
    <property type="match status" value="1"/>
</dbReference>
<keyword evidence="4" id="KW-1133">Transmembrane helix</keyword>
<keyword evidence="3 5" id="KW-0808">Transferase</keyword>
<evidence type="ECO:0000256" key="4">
    <source>
        <dbReference type="SAM" id="Phobius"/>
    </source>
</evidence>
<keyword evidence="4" id="KW-0812">Transmembrane</keyword>
<evidence type="ECO:0000256" key="1">
    <source>
        <dbReference type="ARBA" id="ARBA00006739"/>
    </source>
</evidence>
<evidence type="ECO:0000256" key="3">
    <source>
        <dbReference type="ARBA" id="ARBA00022679"/>
    </source>
</evidence>
<keyword evidence="6" id="KW-1185">Reference proteome</keyword>
<proteinExistence type="inferred from homology"/>
<feature type="transmembrane region" description="Helical" evidence="4">
    <location>
        <begin position="12"/>
        <end position="33"/>
    </location>
</feature>
<keyword evidence="2" id="KW-0328">Glycosyltransferase</keyword>
<dbReference type="PANTHER" id="PTHR43630:SF1">
    <property type="entry name" value="POLY-BETA-1,6-N-ACETYL-D-GLUCOSAMINE SYNTHASE"/>
    <property type="match status" value="1"/>
</dbReference>
<organism evidence="5 6">
    <name type="scientific">Prevotella aff. ruminicola Tc2-24</name>
    <dbReference type="NCBI Taxonomy" id="81582"/>
    <lineage>
        <taxon>Bacteria</taxon>
        <taxon>Pseudomonadati</taxon>
        <taxon>Bacteroidota</taxon>
        <taxon>Bacteroidia</taxon>
        <taxon>Bacteroidales</taxon>
        <taxon>Prevotellaceae</taxon>
        <taxon>Prevotella</taxon>
    </lineage>
</organism>
<accession>A0A1I0MG36</accession>
<evidence type="ECO:0000313" key="6">
    <source>
        <dbReference type="Proteomes" id="UP000199373"/>
    </source>
</evidence>
<name>A0A1I0MG36_9BACT</name>
<feature type="transmembrane region" description="Helical" evidence="4">
    <location>
        <begin position="331"/>
        <end position="350"/>
    </location>
</feature>
<dbReference type="SUPFAM" id="SSF53448">
    <property type="entry name" value="Nucleotide-diphospho-sugar transferases"/>
    <property type="match status" value="1"/>
</dbReference>
<keyword evidence="4" id="KW-0472">Membrane</keyword>
<comment type="similarity">
    <text evidence="1">Belongs to the glycosyltransferase 2 family.</text>
</comment>
<feature type="transmembrane region" description="Helical" evidence="4">
    <location>
        <begin position="307"/>
        <end position="325"/>
    </location>
</feature>